<name>A0A375GCJ0_9BURK</name>
<dbReference type="PANTHER" id="PTHR43766">
    <property type="entry name" value="TRYPTOPHAN--TRNA LIGASE, MITOCHONDRIAL"/>
    <property type="match status" value="1"/>
</dbReference>
<evidence type="ECO:0000256" key="8">
    <source>
        <dbReference type="ARBA" id="ARBA00049929"/>
    </source>
</evidence>
<keyword evidence="7 10" id="KW-0030">Aminoacyl-tRNA synthetase</keyword>
<dbReference type="GO" id="GO:0005524">
    <property type="term" value="F:ATP binding"/>
    <property type="evidence" value="ECO:0007669"/>
    <property type="project" value="UniProtKB-KW"/>
</dbReference>
<accession>A0A375GCJ0</accession>
<dbReference type="EMBL" id="OGUS01000125">
    <property type="protein sequence ID" value="SPC16137.1"/>
    <property type="molecule type" value="Genomic_DNA"/>
</dbReference>
<dbReference type="PROSITE" id="PS00178">
    <property type="entry name" value="AA_TRNA_LIGASE_I"/>
    <property type="match status" value="1"/>
</dbReference>
<dbReference type="FunFam" id="1.10.240.10:FF:000005">
    <property type="entry name" value="Tryptophan--tRNA ligase"/>
    <property type="match status" value="1"/>
</dbReference>
<dbReference type="Gene3D" id="3.40.50.620">
    <property type="entry name" value="HUPs"/>
    <property type="match status" value="1"/>
</dbReference>
<evidence type="ECO:0000256" key="4">
    <source>
        <dbReference type="ARBA" id="ARBA00022741"/>
    </source>
</evidence>
<dbReference type="InterPro" id="IPR050203">
    <property type="entry name" value="Trp-tRNA_synthetase"/>
</dbReference>
<dbReference type="InterPro" id="IPR002306">
    <property type="entry name" value="Trp-tRNA-ligase"/>
</dbReference>
<dbReference type="NCBIfam" id="TIGR00233">
    <property type="entry name" value="trpS"/>
    <property type="match status" value="1"/>
</dbReference>
<evidence type="ECO:0000256" key="1">
    <source>
        <dbReference type="ARBA" id="ARBA00005594"/>
    </source>
</evidence>
<dbReference type="Proteomes" id="UP000256862">
    <property type="component" value="Chromosome CO2235"/>
</dbReference>
<dbReference type="InterPro" id="IPR002305">
    <property type="entry name" value="aa-tRNA-synth_Ic"/>
</dbReference>
<evidence type="ECO:0000256" key="11">
    <source>
        <dbReference type="SAM" id="MobiDB-lite"/>
    </source>
</evidence>
<comment type="similarity">
    <text evidence="1 10">Belongs to the class-I aminoacyl-tRNA synthetase family.</text>
</comment>
<gene>
    <name evidence="12" type="primary">trpS</name>
    <name evidence="12" type="ORF">CO2235_30079</name>
</gene>
<evidence type="ECO:0000256" key="7">
    <source>
        <dbReference type="ARBA" id="ARBA00023146"/>
    </source>
</evidence>
<dbReference type="PANTHER" id="PTHR43766:SF1">
    <property type="entry name" value="TRYPTOPHAN--TRNA LIGASE, MITOCHONDRIAL"/>
    <property type="match status" value="1"/>
</dbReference>
<keyword evidence="4 10" id="KW-0547">Nucleotide-binding</keyword>
<comment type="caution">
    <text evidence="12">The sequence shown here is derived from an EMBL/GenBank/DDBJ whole genome shotgun (WGS) entry which is preliminary data.</text>
</comment>
<dbReference type="CDD" id="cd00806">
    <property type="entry name" value="TrpRS_core"/>
    <property type="match status" value="1"/>
</dbReference>
<dbReference type="GO" id="GO:0004830">
    <property type="term" value="F:tryptophan-tRNA ligase activity"/>
    <property type="evidence" value="ECO:0007669"/>
    <property type="project" value="UniProtKB-UniRule"/>
</dbReference>
<proteinExistence type="inferred from homology"/>
<dbReference type="GO" id="GO:0005829">
    <property type="term" value="C:cytosol"/>
    <property type="evidence" value="ECO:0007669"/>
    <property type="project" value="TreeGrafter"/>
</dbReference>
<evidence type="ECO:0000256" key="9">
    <source>
        <dbReference type="NCBIfam" id="TIGR00233"/>
    </source>
</evidence>
<evidence type="ECO:0000256" key="5">
    <source>
        <dbReference type="ARBA" id="ARBA00022840"/>
    </source>
</evidence>
<evidence type="ECO:0000256" key="2">
    <source>
        <dbReference type="ARBA" id="ARBA00013161"/>
    </source>
</evidence>
<sequence length="380" mass="42264">MSSWPAAWVAAPRGRPPEAQINHPNSRYYFLQDRPMTAQTSQTNRRPVILTGDRPTGPLHLGHFVGSLQSRVALQDSHEQYLLLADTQAMTDNAHDPDKVRRNVLEVALDYLAVGIDPAKTTITVQSHLPALAELTLMYLNFVTVARLERNPTIKEEIQARGFGRDIPAGFLCYPAAQAADITAFKAQVVPVGEDQAPLIEQTNEIVRRINNQVGREVLPECKALIPKFGRLPGVDGKAKMSKSMGNAIALGASPEQIKAAVHSMYTDPNHLKVSDPGQVEGNVVFTYLDAFDPNTEEVEALKEHYRKGGLGDMVLKRRIEGILQDMLAPIRARREELAKNPDYVFDVLRQGTQKARELTQQTLEEVRDALGMFSFEARR</sequence>
<keyword evidence="3 10" id="KW-0436">Ligase</keyword>
<evidence type="ECO:0000256" key="10">
    <source>
        <dbReference type="RuleBase" id="RU363036"/>
    </source>
</evidence>
<organism evidence="12">
    <name type="scientific">Cupriavidus oxalaticus</name>
    <dbReference type="NCBI Taxonomy" id="96344"/>
    <lineage>
        <taxon>Bacteria</taxon>
        <taxon>Pseudomonadati</taxon>
        <taxon>Pseudomonadota</taxon>
        <taxon>Betaproteobacteria</taxon>
        <taxon>Burkholderiales</taxon>
        <taxon>Burkholderiaceae</taxon>
        <taxon>Cupriavidus</taxon>
    </lineage>
</organism>
<dbReference type="FunFam" id="3.40.50.620:FF:000094">
    <property type="entry name" value="Tryptophan--tRNA ligase"/>
    <property type="match status" value="1"/>
</dbReference>
<evidence type="ECO:0000256" key="6">
    <source>
        <dbReference type="ARBA" id="ARBA00022917"/>
    </source>
</evidence>
<dbReference type="GO" id="GO:0006436">
    <property type="term" value="P:tryptophanyl-tRNA aminoacylation"/>
    <property type="evidence" value="ECO:0007669"/>
    <property type="project" value="UniProtKB-UniRule"/>
</dbReference>
<keyword evidence="5 10" id="KW-0067">ATP-binding</keyword>
<comment type="catalytic activity">
    <reaction evidence="8">
        <text>tRNA(Trp) + L-tryptophan + ATP = L-tryptophyl-tRNA(Trp) + AMP + diphosphate + H(+)</text>
        <dbReference type="Rhea" id="RHEA:24080"/>
        <dbReference type="Rhea" id="RHEA-COMP:9671"/>
        <dbReference type="Rhea" id="RHEA-COMP:9705"/>
        <dbReference type="ChEBI" id="CHEBI:15378"/>
        <dbReference type="ChEBI" id="CHEBI:30616"/>
        <dbReference type="ChEBI" id="CHEBI:33019"/>
        <dbReference type="ChEBI" id="CHEBI:57912"/>
        <dbReference type="ChEBI" id="CHEBI:78442"/>
        <dbReference type="ChEBI" id="CHEBI:78535"/>
        <dbReference type="ChEBI" id="CHEBI:456215"/>
        <dbReference type="EC" id="6.1.1.2"/>
    </reaction>
</comment>
<keyword evidence="6 10" id="KW-0648">Protein biosynthesis</keyword>
<dbReference type="Pfam" id="PF00579">
    <property type="entry name" value="tRNA-synt_1b"/>
    <property type="match status" value="1"/>
</dbReference>
<evidence type="ECO:0000256" key="3">
    <source>
        <dbReference type="ARBA" id="ARBA00022598"/>
    </source>
</evidence>
<protein>
    <recommendedName>
        <fullName evidence="2 9">Tryptophan--tRNA ligase</fullName>
        <ecNumber evidence="2 9">6.1.1.2</ecNumber>
    </recommendedName>
</protein>
<reference evidence="12" key="1">
    <citation type="submission" date="2018-01" db="EMBL/GenBank/DDBJ databases">
        <authorList>
            <person name="Clerissi C."/>
        </authorList>
    </citation>
    <scope>NUCLEOTIDE SEQUENCE</scope>
    <source>
        <strain evidence="12">Cupriavidus oxalaticus LMG 2235</strain>
    </source>
</reference>
<dbReference type="InterPro" id="IPR014729">
    <property type="entry name" value="Rossmann-like_a/b/a_fold"/>
</dbReference>
<dbReference type="Gene3D" id="1.10.240.10">
    <property type="entry name" value="Tyrosyl-Transfer RNA Synthetase"/>
    <property type="match status" value="1"/>
</dbReference>
<feature type="region of interest" description="Disordered" evidence="11">
    <location>
        <begin position="1"/>
        <end position="23"/>
    </location>
</feature>
<dbReference type="EC" id="6.1.1.2" evidence="2 9"/>
<dbReference type="PRINTS" id="PR01039">
    <property type="entry name" value="TRNASYNTHTRP"/>
</dbReference>
<dbReference type="InterPro" id="IPR001412">
    <property type="entry name" value="aa-tRNA-synth_I_CS"/>
</dbReference>
<evidence type="ECO:0000313" key="12">
    <source>
        <dbReference type="EMBL" id="SPC16137.1"/>
    </source>
</evidence>
<dbReference type="AlphaFoldDB" id="A0A375GCJ0"/>
<dbReference type="SUPFAM" id="SSF52374">
    <property type="entry name" value="Nucleotidylyl transferase"/>
    <property type="match status" value="1"/>
</dbReference>